<dbReference type="InterPro" id="IPR052692">
    <property type="entry name" value="DVL_RTFL_polypeptides"/>
</dbReference>
<keyword evidence="2" id="KW-0217">Developmental protein</keyword>
<dbReference type="AlphaFoldDB" id="A0AAN8Z591"/>
<feature type="compositionally biased region" description="Low complexity" evidence="8">
    <location>
        <begin position="27"/>
        <end position="36"/>
    </location>
</feature>
<reference evidence="9 10" key="1">
    <citation type="submission" date="2023-12" db="EMBL/GenBank/DDBJ databases">
        <title>A high-quality genome assembly for Dillenia turbinata (Dilleniales).</title>
        <authorList>
            <person name="Chanderbali A."/>
        </authorList>
    </citation>
    <scope>NUCLEOTIDE SEQUENCE [LARGE SCALE GENOMIC DNA]</scope>
    <source>
        <strain evidence="9">LSX21</strain>
        <tissue evidence="9">Leaf</tissue>
    </source>
</reference>
<comment type="similarity">
    <text evidence="7">Belongs to the DVL/RTFL small polypeptides family.</text>
</comment>
<evidence type="ECO:0000313" key="10">
    <source>
        <dbReference type="Proteomes" id="UP001370490"/>
    </source>
</evidence>
<comment type="caution">
    <text evidence="9">The sequence shown here is derived from an EMBL/GenBank/DDBJ whole genome shotgun (WGS) entry which is preliminary data.</text>
</comment>
<feature type="region of interest" description="Disordered" evidence="8">
    <location>
        <begin position="18"/>
        <end position="94"/>
    </location>
</feature>
<evidence type="ECO:0000256" key="5">
    <source>
        <dbReference type="ARBA" id="ARBA00022989"/>
    </source>
</evidence>
<dbReference type="GO" id="GO:0005886">
    <property type="term" value="C:plasma membrane"/>
    <property type="evidence" value="ECO:0007669"/>
    <property type="project" value="UniProtKB-SubCell"/>
</dbReference>
<evidence type="ECO:0000313" key="9">
    <source>
        <dbReference type="EMBL" id="KAK6926999.1"/>
    </source>
</evidence>
<keyword evidence="4" id="KW-0812">Transmembrane</keyword>
<dbReference type="GO" id="GO:0048367">
    <property type="term" value="P:shoot system development"/>
    <property type="evidence" value="ECO:0007669"/>
    <property type="project" value="UniProtKB-ARBA"/>
</dbReference>
<dbReference type="PANTHER" id="PTHR47596">
    <property type="entry name" value="DVL13"/>
    <property type="match status" value="1"/>
</dbReference>
<protein>
    <submittedName>
        <fullName evidence="9">DVL protein</fullName>
    </submittedName>
</protein>
<evidence type="ECO:0000256" key="7">
    <source>
        <dbReference type="ARBA" id="ARBA00024340"/>
    </source>
</evidence>
<evidence type="ECO:0000256" key="3">
    <source>
        <dbReference type="ARBA" id="ARBA00022475"/>
    </source>
</evidence>
<evidence type="ECO:0000256" key="4">
    <source>
        <dbReference type="ARBA" id="ARBA00022692"/>
    </source>
</evidence>
<dbReference type="EMBL" id="JBAMMX010000015">
    <property type="protein sequence ID" value="KAK6926999.1"/>
    <property type="molecule type" value="Genomic_DNA"/>
</dbReference>
<feature type="compositionally biased region" description="Low complexity" evidence="8">
    <location>
        <begin position="45"/>
        <end position="86"/>
    </location>
</feature>
<evidence type="ECO:0000256" key="1">
    <source>
        <dbReference type="ARBA" id="ARBA00004162"/>
    </source>
</evidence>
<organism evidence="9 10">
    <name type="scientific">Dillenia turbinata</name>
    <dbReference type="NCBI Taxonomy" id="194707"/>
    <lineage>
        <taxon>Eukaryota</taxon>
        <taxon>Viridiplantae</taxon>
        <taxon>Streptophyta</taxon>
        <taxon>Embryophyta</taxon>
        <taxon>Tracheophyta</taxon>
        <taxon>Spermatophyta</taxon>
        <taxon>Magnoliopsida</taxon>
        <taxon>eudicotyledons</taxon>
        <taxon>Gunneridae</taxon>
        <taxon>Pentapetalae</taxon>
        <taxon>Dilleniales</taxon>
        <taxon>Dilleniaceae</taxon>
        <taxon>Dillenia</taxon>
    </lineage>
</organism>
<keyword evidence="6" id="KW-0472">Membrane</keyword>
<proteinExistence type="inferred from homology"/>
<keyword evidence="5" id="KW-1133">Transmembrane helix</keyword>
<keyword evidence="10" id="KW-1185">Reference proteome</keyword>
<dbReference type="InterPro" id="IPR012552">
    <property type="entry name" value="DVL"/>
</dbReference>
<keyword evidence="3" id="KW-1003">Cell membrane</keyword>
<comment type="subcellular location">
    <subcellularLocation>
        <location evidence="1">Cell membrane</location>
        <topology evidence="1">Single-pass membrane protein</topology>
    </subcellularLocation>
</comment>
<evidence type="ECO:0000256" key="6">
    <source>
        <dbReference type="ARBA" id="ARBA00023136"/>
    </source>
</evidence>
<gene>
    <name evidence="9" type="ORF">RJ641_008718</name>
</gene>
<dbReference type="Pfam" id="PF08137">
    <property type="entry name" value="DVL"/>
    <property type="match status" value="1"/>
</dbReference>
<accession>A0AAN8Z591</accession>
<name>A0AAN8Z591_9MAGN</name>
<dbReference type="GO" id="GO:0008285">
    <property type="term" value="P:negative regulation of cell population proliferation"/>
    <property type="evidence" value="ECO:0007669"/>
    <property type="project" value="InterPro"/>
</dbReference>
<sequence length="127" mass="14176">MVFALGGTELNIMEEKWKLTKKEGSRSRSSTSTSTSFKYPSLVRSFSTKCTSSSSSAPTASSSLPRSSSLKYSSSSPRSPPMRSLSQKGSSFTRKCNSLAKEQKARFYILRRCVTMLVCWRKYGDRN</sequence>
<evidence type="ECO:0000256" key="2">
    <source>
        <dbReference type="ARBA" id="ARBA00022473"/>
    </source>
</evidence>
<evidence type="ECO:0000256" key="8">
    <source>
        <dbReference type="SAM" id="MobiDB-lite"/>
    </source>
</evidence>
<dbReference type="PANTHER" id="PTHR47596:SF2">
    <property type="entry name" value="SMALL POLYPEPTIDE DEVIL 9"/>
    <property type="match status" value="1"/>
</dbReference>
<dbReference type="Proteomes" id="UP001370490">
    <property type="component" value="Unassembled WGS sequence"/>
</dbReference>